<name>A0ABW1LP56_9ACTN</name>
<gene>
    <name evidence="2" type="ORF">ACFPYL_19335</name>
</gene>
<organism evidence="2 3">
    <name type="scientific">Nocardioides hankookensis</name>
    <dbReference type="NCBI Taxonomy" id="443157"/>
    <lineage>
        <taxon>Bacteria</taxon>
        <taxon>Bacillati</taxon>
        <taxon>Actinomycetota</taxon>
        <taxon>Actinomycetes</taxon>
        <taxon>Propionibacteriales</taxon>
        <taxon>Nocardioidaceae</taxon>
        <taxon>Nocardioides</taxon>
    </lineage>
</organism>
<protein>
    <submittedName>
        <fullName evidence="2">Phage holin family protein</fullName>
    </submittedName>
</protein>
<evidence type="ECO:0000313" key="3">
    <source>
        <dbReference type="Proteomes" id="UP001596135"/>
    </source>
</evidence>
<reference evidence="3" key="1">
    <citation type="journal article" date="2019" name="Int. J. Syst. Evol. Microbiol.">
        <title>The Global Catalogue of Microorganisms (GCM) 10K type strain sequencing project: providing services to taxonomists for standard genome sequencing and annotation.</title>
        <authorList>
            <consortium name="The Broad Institute Genomics Platform"/>
            <consortium name="The Broad Institute Genome Sequencing Center for Infectious Disease"/>
            <person name="Wu L."/>
            <person name="Ma J."/>
        </authorList>
    </citation>
    <scope>NUCLEOTIDE SEQUENCE [LARGE SCALE GENOMIC DNA]</scope>
    <source>
        <strain evidence="3">CCUG 54522</strain>
    </source>
</reference>
<evidence type="ECO:0000313" key="2">
    <source>
        <dbReference type="EMBL" id="MFC6045251.1"/>
    </source>
</evidence>
<feature type="transmembrane region" description="Helical" evidence="1">
    <location>
        <begin position="32"/>
        <end position="50"/>
    </location>
</feature>
<feature type="transmembrane region" description="Helical" evidence="1">
    <location>
        <begin position="62"/>
        <end position="81"/>
    </location>
</feature>
<sequence>MIRLLISFVIQLAANALGFVAAAAVLDGFEVSTTGFVVAVLVFTVVYALAQPFLTQMALSKASALRGGVALVATLVGLIVTDLVVDDANFNISGGATWIEAMVIVWIVSLLGVLILPLIFVKKKVQEKRG</sequence>
<dbReference type="EMBL" id="JBHSRJ010000008">
    <property type="protein sequence ID" value="MFC6045251.1"/>
    <property type="molecule type" value="Genomic_DNA"/>
</dbReference>
<keyword evidence="1" id="KW-1133">Transmembrane helix</keyword>
<dbReference type="Pfam" id="PF04020">
    <property type="entry name" value="Phage_holin_4_2"/>
    <property type="match status" value="1"/>
</dbReference>
<comment type="caution">
    <text evidence="2">The sequence shown here is derived from an EMBL/GenBank/DDBJ whole genome shotgun (WGS) entry which is preliminary data.</text>
</comment>
<evidence type="ECO:0000256" key="1">
    <source>
        <dbReference type="SAM" id="Phobius"/>
    </source>
</evidence>
<keyword evidence="3" id="KW-1185">Reference proteome</keyword>
<proteinExistence type="predicted"/>
<keyword evidence="1" id="KW-0812">Transmembrane</keyword>
<dbReference type="InterPro" id="IPR007165">
    <property type="entry name" value="Phage_holin_4_2"/>
</dbReference>
<feature type="transmembrane region" description="Helical" evidence="1">
    <location>
        <begin position="101"/>
        <end position="121"/>
    </location>
</feature>
<dbReference type="Proteomes" id="UP001596135">
    <property type="component" value="Unassembled WGS sequence"/>
</dbReference>
<keyword evidence="1" id="KW-0472">Membrane</keyword>
<accession>A0ABW1LP56</accession>
<dbReference type="RefSeq" id="WP_379158084.1">
    <property type="nucleotide sequence ID" value="NZ_JBHSRJ010000008.1"/>
</dbReference>